<dbReference type="InterPro" id="IPR007921">
    <property type="entry name" value="CHAP_dom"/>
</dbReference>
<dbReference type="Pfam" id="PF01510">
    <property type="entry name" value="Amidase_2"/>
    <property type="match status" value="1"/>
</dbReference>
<dbReference type="PROSITE" id="PS50911">
    <property type="entry name" value="CHAP"/>
    <property type="match status" value="1"/>
</dbReference>
<protein>
    <recommendedName>
        <fullName evidence="2">N-acetylmuramoyl-L-alanine amidase</fullName>
        <ecNumber evidence="2">3.5.1.28</ecNumber>
    </recommendedName>
</protein>
<dbReference type="GO" id="GO:0008745">
    <property type="term" value="F:N-acetylmuramoyl-L-alanine amidase activity"/>
    <property type="evidence" value="ECO:0007669"/>
    <property type="project" value="UniProtKB-EC"/>
</dbReference>
<name>A0A9D1CZ95_9FIRM</name>
<evidence type="ECO:0000313" key="8">
    <source>
        <dbReference type="Proteomes" id="UP000886786"/>
    </source>
</evidence>
<evidence type="ECO:0000256" key="5">
    <source>
        <dbReference type="SAM" id="MobiDB-lite"/>
    </source>
</evidence>
<dbReference type="CDD" id="cd06583">
    <property type="entry name" value="PGRP"/>
    <property type="match status" value="1"/>
</dbReference>
<dbReference type="InterPro" id="IPR036505">
    <property type="entry name" value="Amidase/PGRP_sf"/>
</dbReference>
<dbReference type="Proteomes" id="UP000886786">
    <property type="component" value="Unassembled WGS sequence"/>
</dbReference>
<dbReference type="EC" id="3.5.1.28" evidence="2"/>
<dbReference type="GO" id="GO:0009253">
    <property type="term" value="P:peptidoglycan catabolic process"/>
    <property type="evidence" value="ECO:0007669"/>
    <property type="project" value="InterPro"/>
</dbReference>
<dbReference type="InterPro" id="IPR051206">
    <property type="entry name" value="NAMLAA_amidase_2"/>
</dbReference>
<dbReference type="PANTHER" id="PTHR30417">
    <property type="entry name" value="N-ACETYLMURAMOYL-L-ALANINE AMIDASE AMID"/>
    <property type="match status" value="1"/>
</dbReference>
<sequence length="576" mass="65281">MTEKWNGVPVKYDWLPIGTRRSGQKLTSGKPIFAVAHDTGNPNTTAQDNVNYYKNSYNIDWSLVASAHIFVDDKECIVCIPVTEKAWHVLYNTPIDNNWYNADANDAAFGIEGSYFDDKARSRKSLDNMARVMAYLCNYWKIDYKTEVPGHQDIQSDKVDPGNLLQAAGYSRNVSNFDKQVAKYINGVKEDSNKEPSKDLSEPTKEKPTPSPQSNVEYKAAIEYMHSLKGQYIDFDNAWAYQCADLVVDFVDHVTNGVRFWGNAKDLHIVNSMPKGWKVVENTRDYIPPITAIAIYTTGIYREYGHTGLVWDNSGGTNSFTILEQNYDGNANSPAKLRTDNYSGLTHFIVPDFADDSVDLTTIGDVKPKSSSKGQSLKLNSIPPKKLTWSNQPYFKAVADNDGATICRPNHNNVMVLTNEVYGQGDVFYVYEIRDGWARVYSASNNGYVWYERLRITEVYKPGGGENLKNKADKQTVNQKTNAKKTSGLKVGSIPPSKVSWSKKCKFRGRVDHYGATIAKRSGKKGNYKWSLTNEVYKAGYDDFYIFEVLDGWCRVYSHNNNGWVWHERLRIVEVY</sequence>
<comment type="catalytic activity">
    <reaction evidence="1">
        <text>Hydrolyzes the link between N-acetylmuramoyl residues and L-amino acid residues in certain cell-wall glycopeptides.</text>
        <dbReference type="EC" id="3.5.1.28"/>
    </reaction>
</comment>
<evidence type="ECO:0000259" key="6">
    <source>
        <dbReference type="PROSITE" id="PS50911"/>
    </source>
</evidence>
<feature type="region of interest" description="Disordered" evidence="5">
    <location>
        <begin position="188"/>
        <end position="214"/>
    </location>
</feature>
<feature type="domain" description="Peptidase C51" evidence="6">
    <location>
        <begin position="218"/>
        <end position="350"/>
    </location>
</feature>
<dbReference type="GO" id="GO:0071555">
    <property type="term" value="P:cell wall organization"/>
    <property type="evidence" value="ECO:0007669"/>
    <property type="project" value="UniProtKB-KW"/>
</dbReference>
<dbReference type="Gene3D" id="3.40.80.10">
    <property type="entry name" value="Peptidoglycan recognition protein-like"/>
    <property type="match status" value="1"/>
</dbReference>
<dbReference type="Gene3D" id="3.90.1720.10">
    <property type="entry name" value="endopeptidase domain like (from Nostoc punctiforme)"/>
    <property type="match status" value="1"/>
</dbReference>
<evidence type="ECO:0000256" key="4">
    <source>
        <dbReference type="ARBA" id="ARBA00023316"/>
    </source>
</evidence>
<keyword evidence="4" id="KW-0961">Cell wall biogenesis/degradation</keyword>
<comment type="caution">
    <text evidence="7">The sequence shown here is derived from an EMBL/GenBank/DDBJ whole genome shotgun (WGS) entry which is preliminary data.</text>
</comment>
<evidence type="ECO:0000256" key="1">
    <source>
        <dbReference type="ARBA" id="ARBA00001561"/>
    </source>
</evidence>
<gene>
    <name evidence="7" type="ORF">IAB27_08140</name>
</gene>
<dbReference type="InterPro" id="IPR057505">
    <property type="entry name" value="SH3b_T_C"/>
</dbReference>
<organism evidence="7 8">
    <name type="scientific">Candidatus Coprosoma intestinipullorum</name>
    <dbReference type="NCBI Taxonomy" id="2840752"/>
    <lineage>
        <taxon>Bacteria</taxon>
        <taxon>Bacillati</taxon>
        <taxon>Bacillota</taxon>
        <taxon>Bacillota incertae sedis</taxon>
        <taxon>Candidatus Coprosoma</taxon>
    </lineage>
</organism>
<dbReference type="EMBL" id="DVFV01000139">
    <property type="protein sequence ID" value="HIQ91562.1"/>
    <property type="molecule type" value="Genomic_DNA"/>
</dbReference>
<dbReference type="Pfam" id="PF24246">
    <property type="entry name" value="SH3b_T"/>
    <property type="match status" value="2"/>
</dbReference>
<reference evidence="7" key="1">
    <citation type="submission" date="2020-10" db="EMBL/GenBank/DDBJ databases">
        <authorList>
            <person name="Gilroy R."/>
        </authorList>
    </citation>
    <scope>NUCLEOTIDE SEQUENCE</scope>
    <source>
        <strain evidence="7">CHK147-3167</strain>
    </source>
</reference>
<dbReference type="GO" id="GO:0009254">
    <property type="term" value="P:peptidoglycan turnover"/>
    <property type="evidence" value="ECO:0007669"/>
    <property type="project" value="TreeGrafter"/>
</dbReference>
<accession>A0A9D1CZ95</accession>
<dbReference type="SUPFAM" id="SSF55846">
    <property type="entry name" value="N-acetylmuramoyl-L-alanine amidase-like"/>
    <property type="match status" value="1"/>
</dbReference>
<keyword evidence="3" id="KW-0378">Hydrolase</keyword>
<dbReference type="SUPFAM" id="SSF54001">
    <property type="entry name" value="Cysteine proteinases"/>
    <property type="match status" value="1"/>
</dbReference>
<reference evidence="7" key="2">
    <citation type="journal article" date="2021" name="PeerJ">
        <title>Extensive microbial diversity within the chicken gut microbiome revealed by metagenomics and culture.</title>
        <authorList>
            <person name="Gilroy R."/>
            <person name="Ravi A."/>
            <person name="Getino M."/>
            <person name="Pursley I."/>
            <person name="Horton D.L."/>
            <person name="Alikhan N.F."/>
            <person name="Baker D."/>
            <person name="Gharbi K."/>
            <person name="Hall N."/>
            <person name="Watson M."/>
            <person name="Adriaenssens E.M."/>
            <person name="Foster-Nyarko E."/>
            <person name="Jarju S."/>
            <person name="Secka A."/>
            <person name="Antonio M."/>
            <person name="Oren A."/>
            <person name="Chaudhuri R.R."/>
            <person name="La Ragione R."/>
            <person name="Hildebrand F."/>
            <person name="Pallen M.J."/>
        </authorList>
    </citation>
    <scope>NUCLEOTIDE SEQUENCE</scope>
    <source>
        <strain evidence="7">CHK147-3167</strain>
    </source>
</reference>
<proteinExistence type="predicted"/>
<dbReference type="SMART" id="SM00644">
    <property type="entry name" value="Ami_2"/>
    <property type="match status" value="1"/>
</dbReference>
<dbReference type="InterPro" id="IPR002502">
    <property type="entry name" value="Amidase_domain"/>
</dbReference>
<feature type="compositionally biased region" description="Basic and acidic residues" evidence="5">
    <location>
        <begin position="188"/>
        <end position="208"/>
    </location>
</feature>
<evidence type="ECO:0000256" key="3">
    <source>
        <dbReference type="ARBA" id="ARBA00022801"/>
    </source>
</evidence>
<dbReference type="InterPro" id="IPR038765">
    <property type="entry name" value="Papain-like_cys_pep_sf"/>
</dbReference>
<evidence type="ECO:0000256" key="2">
    <source>
        <dbReference type="ARBA" id="ARBA00011901"/>
    </source>
</evidence>
<dbReference type="AlphaFoldDB" id="A0A9D1CZ95"/>
<dbReference type="PANTHER" id="PTHR30417:SF1">
    <property type="entry name" value="N-ACETYLMURAMOYL-L-ALANINE AMIDASE AMID"/>
    <property type="match status" value="1"/>
</dbReference>
<evidence type="ECO:0000313" key="7">
    <source>
        <dbReference type="EMBL" id="HIQ91562.1"/>
    </source>
</evidence>